<dbReference type="InterPro" id="IPR027417">
    <property type="entry name" value="P-loop_NTPase"/>
</dbReference>
<dbReference type="PANTHER" id="PTHR23117">
    <property type="entry name" value="GUANYLATE KINASE-RELATED"/>
    <property type="match status" value="1"/>
</dbReference>
<dbReference type="Pfam" id="PF00625">
    <property type="entry name" value="Guanylate_kin"/>
    <property type="match status" value="1"/>
</dbReference>
<dbReference type="Gene3D" id="3.30.63.10">
    <property type="entry name" value="Guanylate Kinase phosphate binding domain"/>
    <property type="match status" value="1"/>
</dbReference>
<dbReference type="InterPro" id="IPR017665">
    <property type="entry name" value="Guanylate_kinase"/>
</dbReference>
<dbReference type="InterPro" id="IPR008144">
    <property type="entry name" value="Guanylate_kin-like_dom"/>
</dbReference>
<keyword evidence="6 9" id="KW-0418">Kinase</keyword>
<dbReference type="GO" id="GO:0005829">
    <property type="term" value="C:cytosol"/>
    <property type="evidence" value="ECO:0007669"/>
    <property type="project" value="TreeGrafter"/>
</dbReference>
<comment type="subcellular location">
    <subcellularLocation>
        <location evidence="9">Cytoplasm</location>
    </subcellularLocation>
</comment>
<evidence type="ECO:0000313" key="11">
    <source>
        <dbReference type="EMBL" id="BAL59159.1"/>
    </source>
</evidence>
<evidence type="ECO:0000256" key="5">
    <source>
        <dbReference type="ARBA" id="ARBA00022741"/>
    </source>
</evidence>
<feature type="binding site" evidence="9">
    <location>
        <begin position="13"/>
        <end position="20"/>
    </location>
    <ligand>
        <name>ATP</name>
        <dbReference type="ChEBI" id="CHEBI:30616"/>
    </ligand>
</feature>
<name>H5SSM3_ACEAU</name>
<evidence type="ECO:0000256" key="6">
    <source>
        <dbReference type="ARBA" id="ARBA00022777"/>
    </source>
</evidence>
<sequence length="195" mass="22335">MGAKKGVFFVICGPSGAGKTTLVTRVRRRFPDLVYVPSYTSRPPRSPRELRAGRYRFISKEEFERRICQSGFLEYAVYAGNYYGTPRAEVQRLLAAGRDVIKEADVQGVQQLRRRRFGGRLVAIFILPPSLKELEDRLDRRGTESAAARRQRLERVLDELGALDLFDYIVINRRIAQSVERLSAIITAERSWRGL</sequence>
<evidence type="ECO:0000256" key="2">
    <source>
        <dbReference type="ARBA" id="ARBA00012961"/>
    </source>
</evidence>
<dbReference type="InterPro" id="IPR008145">
    <property type="entry name" value="GK/Ca_channel_bsu"/>
</dbReference>
<dbReference type="EC" id="2.7.4.8" evidence="2 9"/>
<dbReference type="CDD" id="cd00071">
    <property type="entry name" value="GMPK"/>
    <property type="match status" value="1"/>
</dbReference>
<comment type="function">
    <text evidence="9">Essential for recycling GMP and indirectly, cGMP.</text>
</comment>
<evidence type="ECO:0000256" key="1">
    <source>
        <dbReference type="ARBA" id="ARBA00005790"/>
    </source>
</evidence>
<keyword evidence="7 9" id="KW-0067">ATP-binding</keyword>
<comment type="similarity">
    <text evidence="1 9">Belongs to the guanylate kinase family.</text>
</comment>
<dbReference type="PANTHER" id="PTHR23117:SF13">
    <property type="entry name" value="GUANYLATE KINASE"/>
    <property type="match status" value="1"/>
</dbReference>
<evidence type="ECO:0000256" key="8">
    <source>
        <dbReference type="ARBA" id="ARBA00030128"/>
    </source>
</evidence>
<keyword evidence="4 9" id="KW-0808">Transferase</keyword>
<dbReference type="SUPFAM" id="SSF52540">
    <property type="entry name" value="P-loop containing nucleoside triphosphate hydrolases"/>
    <property type="match status" value="1"/>
</dbReference>
<evidence type="ECO:0000259" key="10">
    <source>
        <dbReference type="PROSITE" id="PS50052"/>
    </source>
</evidence>
<evidence type="ECO:0000256" key="4">
    <source>
        <dbReference type="ARBA" id="ARBA00022679"/>
    </source>
</evidence>
<keyword evidence="9" id="KW-0963">Cytoplasm</keyword>
<dbReference type="SMART" id="SM00072">
    <property type="entry name" value="GuKc"/>
    <property type="match status" value="1"/>
</dbReference>
<proteinExistence type="inferred from homology"/>
<dbReference type="GO" id="GO:0005524">
    <property type="term" value="F:ATP binding"/>
    <property type="evidence" value="ECO:0007669"/>
    <property type="project" value="UniProtKB-UniRule"/>
</dbReference>
<reference evidence="11" key="2">
    <citation type="journal article" date="2012" name="PLoS ONE">
        <title>A Deeply Branching Thermophilic Bacterium with an Ancient Acetyl-CoA Pathway Dominates a Subsurface Ecosystem.</title>
        <authorList>
            <person name="Takami H."/>
            <person name="Noguchi H."/>
            <person name="Takaki Y."/>
            <person name="Uchiyama I."/>
            <person name="Toyoda A."/>
            <person name="Nishi S."/>
            <person name="Chee G.-J."/>
            <person name="Arai W."/>
            <person name="Nunoura T."/>
            <person name="Itoh T."/>
            <person name="Hattori M."/>
            <person name="Takai K."/>
        </authorList>
    </citation>
    <scope>NUCLEOTIDE SEQUENCE</scope>
</reference>
<dbReference type="GO" id="GO:0004385">
    <property type="term" value="F:GMP kinase activity"/>
    <property type="evidence" value="ECO:0007669"/>
    <property type="project" value="UniProtKB-UniRule"/>
</dbReference>
<protein>
    <recommendedName>
        <fullName evidence="3 9">Guanylate kinase</fullName>
        <ecNumber evidence="2 9">2.7.4.8</ecNumber>
    </recommendedName>
    <alternativeName>
        <fullName evidence="8 9">GMP kinase</fullName>
    </alternativeName>
</protein>
<dbReference type="AlphaFoldDB" id="H5SSM3"/>
<dbReference type="EMBL" id="AP011802">
    <property type="protein sequence ID" value="BAL59159.1"/>
    <property type="molecule type" value="Genomic_DNA"/>
</dbReference>
<comment type="catalytic activity">
    <reaction evidence="9">
        <text>GMP + ATP = GDP + ADP</text>
        <dbReference type="Rhea" id="RHEA:20780"/>
        <dbReference type="ChEBI" id="CHEBI:30616"/>
        <dbReference type="ChEBI" id="CHEBI:58115"/>
        <dbReference type="ChEBI" id="CHEBI:58189"/>
        <dbReference type="ChEBI" id="CHEBI:456216"/>
        <dbReference type="EC" id="2.7.4.8"/>
    </reaction>
</comment>
<evidence type="ECO:0000256" key="3">
    <source>
        <dbReference type="ARBA" id="ARBA00016296"/>
    </source>
</evidence>
<dbReference type="NCBIfam" id="TIGR03263">
    <property type="entry name" value="guanyl_kin"/>
    <property type="match status" value="1"/>
</dbReference>
<dbReference type="Gene3D" id="3.40.50.300">
    <property type="entry name" value="P-loop containing nucleotide triphosphate hydrolases"/>
    <property type="match status" value="1"/>
</dbReference>
<dbReference type="PROSITE" id="PS50052">
    <property type="entry name" value="GUANYLATE_KINASE_2"/>
    <property type="match status" value="1"/>
</dbReference>
<evidence type="ECO:0000256" key="7">
    <source>
        <dbReference type="ARBA" id="ARBA00022840"/>
    </source>
</evidence>
<feature type="domain" description="Guanylate kinase-like" evidence="10">
    <location>
        <begin position="6"/>
        <end position="187"/>
    </location>
</feature>
<reference evidence="11" key="1">
    <citation type="journal article" date="2005" name="Environ. Microbiol.">
        <title>Genetic and functional properties of uncultivated thermophilic crenarchaeotes from a subsurface gold mine as revealed by analysis of genome fragments.</title>
        <authorList>
            <person name="Nunoura T."/>
            <person name="Hirayama H."/>
            <person name="Takami H."/>
            <person name="Oida H."/>
            <person name="Nishi S."/>
            <person name="Shimamura S."/>
            <person name="Suzuki Y."/>
            <person name="Inagaki F."/>
            <person name="Takai K."/>
            <person name="Nealson K.H."/>
            <person name="Horikoshi K."/>
        </authorList>
    </citation>
    <scope>NUCLEOTIDE SEQUENCE</scope>
</reference>
<gene>
    <name evidence="9" type="primary">gmk</name>
    <name evidence="11" type="ORF">HGMM_OP3C314</name>
</gene>
<keyword evidence="5 9" id="KW-0547">Nucleotide-binding</keyword>
<evidence type="ECO:0000256" key="9">
    <source>
        <dbReference type="HAMAP-Rule" id="MF_00328"/>
    </source>
</evidence>
<dbReference type="HAMAP" id="MF_00328">
    <property type="entry name" value="Guanylate_kinase"/>
    <property type="match status" value="1"/>
</dbReference>
<organism evidence="11">
    <name type="scientific">Acetithermum autotrophicum</name>
    <dbReference type="NCBI Taxonomy" id="1446466"/>
    <lineage>
        <taxon>Bacteria</taxon>
        <taxon>Candidatus Bipolaricaulota</taxon>
        <taxon>Candidatus Acetithermum</taxon>
    </lineage>
</organism>
<accession>H5SSM3</accession>